<dbReference type="OrthoDB" id="10529378at2759"/>
<keyword evidence="2" id="KW-0472">Membrane</keyword>
<feature type="region of interest" description="Disordered" evidence="1">
    <location>
        <begin position="86"/>
        <end position="117"/>
    </location>
</feature>
<dbReference type="EMBL" id="JAPDHF010000004">
    <property type="protein sequence ID" value="KAJ4019644.1"/>
    <property type="molecule type" value="Genomic_DNA"/>
</dbReference>
<proteinExistence type="predicted"/>
<gene>
    <name evidence="3" type="ORF">NW766_003395</name>
</gene>
<evidence type="ECO:0000313" key="4">
    <source>
        <dbReference type="Proteomes" id="UP001152130"/>
    </source>
</evidence>
<organism evidence="3 4">
    <name type="scientific">Fusarium irregulare</name>
    <dbReference type="NCBI Taxonomy" id="2494466"/>
    <lineage>
        <taxon>Eukaryota</taxon>
        <taxon>Fungi</taxon>
        <taxon>Dikarya</taxon>
        <taxon>Ascomycota</taxon>
        <taxon>Pezizomycotina</taxon>
        <taxon>Sordariomycetes</taxon>
        <taxon>Hypocreomycetidae</taxon>
        <taxon>Hypocreales</taxon>
        <taxon>Nectriaceae</taxon>
        <taxon>Fusarium</taxon>
        <taxon>Fusarium incarnatum-equiseti species complex</taxon>
    </lineage>
</organism>
<reference evidence="3" key="1">
    <citation type="submission" date="2022-10" db="EMBL/GenBank/DDBJ databases">
        <title>Fusarium specimens isolated from Avocado Roots.</title>
        <authorList>
            <person name="Stajich J."/>
            <person name="Roper C."/>
            <person name="Heimlech-Rivalta G."/>
        </authorList>
    </citation>
    <scope>NUCLEOTIDE SEQUENCE</scope>
    <source>
        <strain evidence="3">CF00143</strain>
    </source>
</reference>
<protein>
    <submittedName>
        <fullName evidence="3">Uncharacterized protein</fullName>
    </submittedName>
</protein>
<keyword evidence="4" id="KW-1185">Reference proteome</keyword>
<evidence type="ECO:0000256" key="2">
    <source>
        <dbReference type="SAM" id="Phobius"/>
    </source>
</evidence>
<name>A0A9W8PVU6_9HYPO</name>
<feature type="transmembrane region" description="Helical" evidence="2">
    <location>
        <begin position="67"/>
        <end position="87"/>
    </location>
</feature>
<accession>A0A9W8PVU6</accession>
<dbReference type="AlphaFoldDB" id="A0A9W8PVU6"/>
<keyword evidence="2" id="KW-0812">Transmembrane</keyword>
<comment type="caution">
    <text evidence="3">The sequence shown here is derived from an EMBL/GenBank/DDBJ whole genome shotgun (WGS) entry which is preliminary data.</text>
</comment>
<evidence type="ECO:0000256" key="1">
    <source>
        <dbReference type="SAM" id="MobiDB-lite"/>
    </source>
</evidence>
<evidence type="ECO:0000313" key="3">
    <source>
        <dbReference type="EMBL" id="KAJ4019644.1"/>
    </source>
</evidence>
<sequence length="171" mass="19126">MAPLATLPPWNSLAEKVRALIAKHPAIAEENPCPIARHLSDNDTPFHNNPLITTLSSSTPLYKSKKFWAIGGVLVIIIIGAVCAGGASGKGDTSQEADYSDSGSDGKLSAWRHKKRQEARKREVDLATWEAYERARENETEAKLEAVQDTTRKEIRKKARDREQRLYNTEW</sequence>
<dbReference type="Proteomes" id="UP001152130">
    <property type="component" value="Unassembled WGS sequence"/>
</dbReference>
<feature type="compositionally biased region" description="Polar residues" evidence="1">
    <location>
        <begin position="91"/>
        <end position="103"/>
    </location>
</feature>
<keyword evidence="2" id="KW-1133">Transmembrane helix</keyword>